<evidence type="ECO:0000256" key="2">
    <source>
        <dbReference type="SAM" id="SignalP"/>
    </source>
</evidence>
<dbReference type="PANTHER" id="PTHR45784:SF3">
    <property type="entry name" value="C-TYPE LECTIN DOMAIN FAMILY 4 MEMBER K-LIKE-RELATED"/>
    <property type="match status" value="1"/>
</dbReference>
<accession>A0A9W8C9Q2</accession>
<dbReference type="CDD" id="cd00037">
    <property type="entry name" value="CLECT"/>
    <property type="match status" value="1"/>
</dbReference>
<evidence type="ECO:0000256" key="1">
    <source>
        <dbReference type="ARBA" id="ARBA00023157"/>
    </source>
</evidence>
<comment type="caution">
    <text evidence="4">The sequence shown here is derived from an EMBL/GenBank/DDBJ whole genome shotgun (WGS) entry which is preliminary data.</text>
</comment>
<feature type="domain" description="C-type lectin" evidence="3">
    <location>
        <begin position="129"/>
        <end position="244"/>
    </location>
</feature>
<feature type="chain" id="PRO_5040992616" description="C-type lectin domain-containing protein" evidence="2">
    <location>
        <begin position="20"/>
        <end position="366"/>
    </location>
</feature>
<evidence type="ECO:0000313" key="5">
    <source>
        <dbReference type="Proteomes" id="UP001059041"/>
    </source>
</evidence>
<proteinExistence type="predicted"/>
<dbReference type="AlphaFoldDB" id="A0A9W8C9Q2"/>
<feature type="domain" description="C-type lectin" evidence="3">
    <location>
        <begin position="26"/>
        <end position="130"/>
    </location>
</feature>
<dbReference type="Proteomes" id="UP001059041">
    <property type="component" value="Linkage Group LG3"/>
</dbReference>
<dbReference type="InterPro" id="IPR016187">
    <property type="entry name" value="CTDL_fold"/>
</dbReference>
<dbReference type="PROSITE" id="PS50041">
    <property type="entry name" value="C_TYPE_LECTIN_2"/>
    <property type="match status" value="3"/>
</dbReference>
<evidence type="ECO:0000313" key="4">
    <source>
        <dbReference type="EMBL" id="KAI7811603.1"/>
    </source>
</evidence>
<dbReference type="Gene3D" id="3.10.100.10">
    <property type="entry name" value="Mannose-Binding Protein A, subunit A"/>
    <property type="match status" value="3"/>
</dbReference>
<sequence>MWVCLSSVFSTFSSFGSLCECIQRQYYYINTTMNWTEAQSYCRETYTDLATINNMNDMNKLMKTVNNTRDVGVWIGLKKSSDYKWKWSLGDPANNTNWSNEQHGNDNCVFMRNGEWHHQNCDQRSKFICYNETSKINIKETSNKTWREAQTFCRQYHTDLTSVRNPNENEKIQTVINDTETSVWIGLFSDLWEWSDKSKSGFRNWKSFEPNNNHDYSEDCTEVRMNEGQWNDAGCHHSLTFVCHEDKLVLIKENLSWMEALIYCRKNHVDLVSVDTAEIEKRLKAVVQHASTAEVWLGLRHSCSVGIWFWVNGEIVCYEKWAEGNETAVENCETVMRSGAVQSKEDHHWISLPETERRNFICMQRM</sequence>
<dbReference type="SMART" id="SM00034">
    <property type="entry name" value="CLECT"/>
    <property type="match status" value="3"/>
</dbReference>
<dbReference type="Pfam" id="PF00059">
    <property type="entry name" value="Lectin_C"/>
    <property type="match status" value="3"/>
</dbReference>
<keyword evidence="2" id="KW-0732">Signal</keyword>
<feature type="signal peptide" evidence="2">
    <location>
        <begin position="1"/>
        <end position="19"/>
    </location>
</feature>
<evidence type="ECO:0000259" key="3">
    <source>
        <dbReference type="PROSITE" id="PS50041"/>
    </source>
</evidence>
<dbReference type="EMBL" id="JAFHDT010000003">
    <property type="protein sequence ID" value="KAI7811603.1"/>
    <property type="molecule type" value="Genomic_DNA"/>
</dbReference>
<dbReference type="InterPro" id="IPR001304">
    <property type="entry name" value="C-type_lectin-like"/>
</dbReference>
<keyword evidence="1" id="KW-1015">Disulfide bond</keyword>
<dbReference type="PROSITE" id="PS00615">
    <property type="entry name" value="C_TYPE_LECTIN_1"/>
    <property type="match status" value="1"/>
</dbReference>
<feature type="domain" description="C-type lectin" evidence="3">
    <location>
        <begin position="252"/>
        <end position="363"/>
    </location>
</feature>
<keyword evidence="5" id="KW-1185">Reference proteome</keyword>
<protein>
    <recommendedName>
        <fullName evidence="3">C-type lectin domain-containing protein</fullName>
    </recommendedName>
</protein>
<organism evidence="4 5">
    <name type="scientific">Triplophysa rosa</name>
    <name type="common">Cave loach</name>
    <dbReference type="NCBI Taxonomy" id="992332"/>
    <lineage>
        <taxon>Eukaryota</taxon>
        <taxon>Metazoa</taxon>
        <taxon>Chordata</taxon>
        <taxon>Craniata</taxon>
        <taxon>Vertebrata</taxon>
        <taxon>Euteleostomi</taxon>
        <taxon>Actinopterygii</taxon>
        <taxon>Neopterygii</taxon>
        <taxon>Teleostei</taxon>
        <taxon>Ostariophysi</taxon>
        <taxon>Cypriniformes</taxon>
        <taxon>Nemacheilidae</taxon>
        <taxon>Triplophysa</taxon>
    </lineage>
</organism>
<name>A0A9W8C9Q2_TRIRA</name>
<dbReference type="SUPFAM" id="SSF56436">
    <property type="entry name" value="C-type lectin-like"/>
    <property type="match status" value="3"/>
</dbReference>
<dbReference type="InterPro" id="IPR016186">
    <property type="entry name" value="C-type_lectin-like/link_sf"/>
</dbReference>
<reference evidence="4" key="1">
    <citation type="submission" date="2021-02" db="EMBL/GenBank/DDBJ databases">
        <title>Comparative genomics reveals that relaxation of natural selection precedes convergent phenotypic evolution of cavefish.</title>
        <authorList>
            <person name="Peng Z."/>
        </authorList>
    </citation>
    <scope>NUCLEOTIDE SEQUENCE</scope>
    <source>
        <tissue evidence="4">Muscle</tissue>
    </source>
</reference>
<gene>
    <name evidence="4" type="ORF">IRJ41_004099</name>
</gene>
<dbReference type="InterPro" id="IPR018378">
    <property type="entry name" value="C-type_lectin_CS"/>
</dbReference>
<dbReference type="PANTHER" id="PTHR45784">
    <property type="entry name" value="C-TYPE LECTIN DOMAIN FAMILY 20 MEMBER A-RELATED"/>
    <property type="match status" value="1"/>
</dbReference>